<dbReference type="Gene3D" id="2.115.10.20">
    <property type="entry name" value="Glycosyl hydrolase domain, family 43"/>
    <property type="match status" value="1"/>
</dbReference>
<sequence>MATYDNPVLRGFHPDPSVVRVGSDFFVVTSSFEYFPGVPIYHSKDLVNWRLIGHALTRKSQLDIRTPEVGGGVWAPTLRWHDGVFYVATACFDRYRPQADDRVWPRGFYVKTADIWDSSSWSDPIYFDVAGFDQDVGQDGAAWTRRRLFWDDDGTVYLSSTYRKIDRTPGLRLKDFAVHVCSVDLKTGRSTSELRLIRESLQGSGVAEGSHIIKRANYYYLFTAEGGTEGGHSEYVSRSAAGPFGPWELGPCNPLWSNGPGDQVQNAGHADLIDDEKGNWWALLLAVRPRRIDDQWQPSVFGRETFLVPVTWKNDWPVIVGERKIMMRYEAPSVSMSKQPGQWCDDFGEPQLQLGWYRKNTPATQDYSLAERQGHLRLHGGPYTLSSPACPTAFFRKQTHEAITWETKLSFHPTSKDTEAGAVVYWNQLTYASVGICISKSSGHRVVRFQAAYGDSIEVRLAEESEDVVLLVESTDDAYRLGFRETGNAGIRWIGVQQKTPMTRDPPVGATFTGMMFGLYALGRNQPCLQPADFQYARTF</sequence>
<evidence type="ECO:0000313" key="7">
    <source>
        <dbReference type="Proteomes" id="UP001360953"/>
    </source>
</evidence>
<evidence type="ECO:0000313" key="6">
    <source>
        <dbReference type="EMBL" id="KAK7544940.1"/>
    </source>
</evidence>
<dbReference type="InterPro" id="IPR013320">
    <property type="entry name" value="ConA-like_dom_sf"/>
</dbReference>
<evidence type="ECO:0000256" key="4">
    <source>
        <dbReference type="RuleBase" id="RU361187"/>
    </source>
</evidence>
<dbReference type="Pfam" id="PF17851">
    <property type="entry name" value="GH43_C2"/>
    <property type="match status" value="1"/>
</dbReference>
<reference evidence="6 7" key="1">
    <citation type="submission" date="2024-04" db="EMBL/GenBank/DDBJ databases">
        <title>Phyllosticta paracitricarpa is synonymous to the EU quarantine fungus P. citricarpa based on phylogenomic analyses.</title>
        <authorList>
            <consortium name="Lawrence Berkeley National Laboratory"/>
            <person name="Van ingen-buijs V.A."/>
            <person name="Van westerhoven A.C."/>
            <person name="Haridas S."/>
            <person name="Skiadas P."/>
            <person name="Martin F."/>
            <person name="Groenewald J.Z."/>
            <person name="Crous P.W."/>
            <person name="Seidl M.F."/>
        </authorList>
    </citation>
    <scope>NUCLEOTIDE SEQUENCE [LARGE SCALE GENOMIC DNA]</scope>
    <source>
        <strain evidence="6 7">CPC 17464</strain>
    </source>
</reference>
<dbReference type="CDD" id="cd18617">
    <property type="entry name" value="GH43_XynB-like"/>
    <property type="match status" value="1"/>
</dbReference>
<evidence type="ECO:0000256" key="3">
    <source>
        <dbReference type="ARBA" id="ARBA00023295"/>
    </source>
</evidence>
<proteinExistence type="inferred from homology"/>
<dbReference type="InterPro" id="IPR041542">
    <property type="entry name" value="GH43_C2"/>
</dbReference>
<evidence type="ECO:0000259" key="5">
    <source>
        <dbReference type="Pfam" id="PF17851"/>
    </source>
</evidence>
<protein>
    <submittedName>
        <fullName evidence="6">Glycosyl hydrolase</fullName>
    </submittedName>
</protein>
<dbReference type="InterPro" id="IPR023296">
    <property type="entry name" value="Glyco_hydro_beta-prop_sf"/>
</dbReference>
<name>A0ABR1MBX8_9PEZI</name>
<keyword evidence="3 4" id="KW-0326">Glycosidase</keyword>
<dbReference type="PANTHER" id="PTHR42812:SF16">
    <property type="entry name" value="HYDROLASE, PUTATIVE (AFU_ORTHOLOGUE AFUA_7G06110)-RELATED"/>
    <property type="match status" value="1"/>
</dbReference>
<dbReference type="SUPFAM" id="SSF75005">
    <property type="entry name" value="Arabinanase/levansucrase/invertase"/>
    <property type="match status" value="1"/>
</dbReference>
<dbReference type="EMBL" id="JBBPEH010000001">
    <property type="protein sequence ID" value="KAK7544940.1"/>
    <property type="molecule type" value="Genomic_DNA"/>
</dbReference>
<keyword evidence="7" id="KW-1185">Reference proteome</keyword>
<comment type="similarity">
    <text evidence="1 4">Belongs to the glycosyl hydrolase 43 family.</text>
</comment>
<dbReference type="Pfam" id="PF04616">
    <property type="entry name" value="Glyco_hydro_43"/>
    <property type="match status" value="1"/>
</dbReference>
<gene>
    <name evidence="6" type="ORF">J3D65DRAFT_599549</name>
</gene>
<organism evidence="6 7">
    <name type="scientific">Phyllosticta citribraziliensis</name>
    <dbReference type="NCBI Taxonomy" id="989973"/>
    <lineage>
        <taxon>Eukaryota</taxon>
        <taxon>Fungi</taxon>
        <taxon>Dikarya</taxon>
        <taxon>Ascomycota</taxon>
        <taxon>Pezizomycotina</taxon>
        <taxon>Dothideomycetes</taxon>
        <taxon>Dothideomycetes incertae sedis</taxon>
        <taxon>Botryosphaeriales</taxon>
        <taxon>Phyllostictaceae</taxon>
        <taxon>Phyllosticta</taxon>
    </lineage>
</organism>
<evidence type="ECO:0000256" key="1">
    <source>
        <dbReference type="ARBA" id="ARBA00009865"/>
    </source>
</evidence>
<dbReference type="RefSeq" id="XP_066660175.1">
    <property type="nucleotide sequence ID" value="XM_066797907.1"/>
</dbReference>
<dbReference type="Proteomes" id="UP001360953">
    <property type="component" value="Unassembled WGS sequence"/>
</dbReference>
<dbReference type="Gene3D" id="2.60.120.200">
    <property type="match status" value="1"/>
</dbReference>
<dbReference type="InterPro" id="IPR006710">
    <property type="entry name" value="Glyco_hydro_43"/>
</dbReference>
<accession>A0ABR1MBX8</accession>
<dbReference type="SUPFAM" id="SSF49899">
    <property type="entry name" value="Concanavalin A-like lectins/glucanases"/>
    <property type="match status" value="1"/>
</dbReference>
<dbReference type="GO" id="GO:0016787">
    <property type="term" value="F:hydrolase activity"/>
    <property type="evidence" value="ECO:0007669"/>
    <property type="project" value="UniProtKB-KW"/>
</dbReference>
<feature type="domain" description="Beta-xylosidase C-terminal Concanavalin A-like" evidence="5">
    <location>
        <begin position="344"/>
        <end position="538"/>
    </location>
</feature>
<dbReference type="InterPro" id="IPR051795">
    <property type="entry name" value="Glycosyl_Hydrlase_43"/>
</dbReference>
<keyword evidence="2 4" id="KW-0378">Hydrolase</keyword>
<comment type="caution">
    <text evidence="6">The sequence shown here is derived from an EMBL/GenBank/DDBJ whole genome shotgun (WGS) entry which is preliminary data.</text>
</comment>
<dbReference type="GeneID" id="92030813"/>
<evidence type="ECO:0000256" key="2">
    <source>
        <dbReference type="ARBA" id="ARBA00022801"/>
    </source>
</evidence>
<dbReference type="PANTHER" id="PTHR42812">
    <property type="entry name" value="BETA-XYLOSIDASE"/>
    <property type="match status" value="1"/>
</dbReference>